<evidence type="ECO:0000313" key="1">
    <source>
        <dbReference type="EMBL" id="SHO59239.1"/>
    </source>
</evidence>
<organism evidence="1 2">
    <name type="scientific">Vibrio quintilis</name>
    <dbReference type="NCBI Taxonomy" id="1117707"/>
    <lineage>
        <taxon>Bacteria</taxon>
        <taxon>Pseudomonadati</taxon>
        <taxon>Pseudomonadota</taxon>
        <taxon>Gammaproteobacteria</taxon>
        <taxon>Vibrionales</taxon>
        <taxon>Vibrionaceae</taxon>
        <taxon>Vibrio</taxon>
    </lineage>
</organism>
<dbReference type="RefSeq" id="WP_073586648.1">
    <property type="nucleotide sequence ID" value="NZ_AP024898.1"/>
</dbReference>
<gene>
    <name evidence="1" type="ORF">VQ7734_05019</name>
</gene>
<sequence length="155" mass="18080">MSKLDEMLEYDIVPYKGIGDIYLGQSAVEVIGKIVDYDSYFNKGSLKITAIYPDIFIYKILDSIDLWIDIKISKLIRIVLYNNYKGKYNDVGLGDCLSLLKNKVENMFFDDDEVYVNDYNFVVIVDDDLYSLDEDKIENIKIEEMMLIYDSLENN</sequence>
<dbReference type="AlphaFoldDB" id="A0A1M7Z2P6"/>
<protein>
    <submittedName>
        <fullName evidence="1">Uncharacterized protein</fullName>
    </submittedName>
</protein>
<keyword evidence="2" id="KW-1185">Reference proteome</keyword>
<reference evidence="2" key="1">
    <citation type="submission" date="2016-12" db="EMBL/GenBank/DDBJ databases">
        <authorList>
            <person name="Rodrigo-Torres L."/>
            <person name="Arahal R.D."/>
            <person name="Lucena T."/>
        </authorList>
    </citation>
    <scope>NUCLEOTIDE SEQUENCE [LARGE SCALE GENOMIC DNA]</scope>
</reference>
<proteinExistence type="predicted"/>
<evidence type="ECO:0000313" key="2">
    <source>
        <dbReference type="Proteomes" id="UP000184600"/>
    </source>
</evidence>
<dbReference type="EMBL" id="FRFG01000108">
    <property type="protein sequence ID" value="SHO59239.1"/>
    <property type="molecule type" value="Genomic_DNA"/>
</dbReference>
<accession>A0A1M7Z2P6</accession>
<dbReference type="Proteomes" id="UP000184600">
    <property type="component" value="Unassembled WGS sequence"/>
</dbReference>
<name>A0A1M7Z2P6_9VIBR</name>